<protein>
    <submittedName>
        <fullName evidence="2">Alpha-17 giardin/ annexin repeat</fullName>
    </submittedName>
</protein>
<dbReference type="GO" id="GO:0005509">
    <property type="term" value="F:calcium ion binding"/>
    <property type="evidence" value="ECO:0007669"/>
    <property type="project" value="InterPro"/>
</dbReference>
<name>A0A132NTS6_GIAIN</name>
<organism evidence="2 3">
    <name type="scientific">Giardia duodenalis assemblage B</name>
    <dbReference type="NCBI Taxonomy" id="1394984"/>
    <lineage>
        <taxon>Eukaryota</taxon>
        <taxon>Metamonada</taxon>
        <taxon>Diplomonadida</taxon>
        <taxon>Hexamitidae</taxon>
        <taxon>Giardiinae</taxon>
        <taxon>Giardia</taxon>
    </lineage>
</organism>
<dbReference type="GO" id="GO:0005886">
    <property type="term" value="C:plasma membrane"/>
    <property type="evidence" value="ECO:0007669"/>
    <property type="project" value="TreeGrafter"/>
</dbReference>
<dbReference type="SUPFAM" id="SSF47874">
    <property type="entry name" value="Annexin"/>
    <property type="match status" value="1"/>
</dbReference>
<evidence type="ECO:0000313" key="2">
    <source>
        <dbReference type="EMBL" id="KWX13481.1"/>
    </source>
</evidence>
<dbReference type="InterPro" id="IPR037104">
    <property type="entry name" value="Annexin_sf"/>
</dbReference>
<comment type="caution">
    <text evidence="2">The sequence shown here is derived from an EMBL/GenBank/DDBJ whole genome shotgun (WGS) entry which is preliminary data.</text>
</comment>
<dbReference type="PANTHER" id="PTHR10502">
    <property type="entry name" value="ANNEXIN"/>
    <property type="match status" value="1"/>
</dbReference>
<evidence type="ECO:0000313" key="3">
    <source>
        <dbReference type="Proteomes" id="UP000070089"/>
    </source>
</evidence>
<sequence length="326" mass="36818">MLWFQYSLTVLLSYKIMSYTQLSRELHELVERGDEVALAVFTRRFNELQRSEMQIAYQAFRGVDLTSEISKRLKNKAHAELLSSLWKERTMNAIDTLQVLIKRKKKCPRVILSVVFGSPQTQWEKISTGWTNMYKTDLSTAIKQAVQASAFVDQLIDKWTVGTRSNNGQLREGAYALKQCLHGDDQSAFANIDDTVDYDKLSTILTTTSSTEWPTIVSIYEKLSGVSFDSLYISGSKKSKAAYDTEILHLAAQFARSPAEGVAYALNWAVNEKDLSDICALTALFVDKAPQTNIRYQKYGVLRDDLVNTLTDKVAAPIVELWVPEA</sequence>
<gene>
    <name evidence="2" type="ORF">QR46_2497</name>
</gene>
<dbReference type="AlphaFoldDB" id="A0A132NTS6"/>
<dbReference type="GO" id="GO:0005544">
    <property type="term" value="F:calcium-dependent phospholipid binding"/>
    <property type="evidence" value="ECO:0007669"/>
    <property type="project" value="InterPro"/>
</dbReference>
<evidence type="ECO:0000256" key="1">
    <source>
        <dbReference type="ARBA" id="ARBA00007831"/>
    </source>
</evidence>
<proteinExistence type="inferred from homology"/>
<accession>A0A132NTS6</accession>
<comment type="similarity">
    <text evidence="1">Belongs to the annexin family.</text>
</comment>
<dbReference type="EMBL" id="JXTI01000067">
    <property type="protein sequence ID" value="KWX13481.1"/>
    <property type="molecule type" value="Genomic_DNA"/>
</dbReference>
<dbReference type="Pfam" id="PF22293">
    <property type="entry name" value="ANXE1_4th"/>
    <property type="match status" value="1"/>
</dbReference>
<dbReference type="GO" id="GO:0001786">
    <property type="term" value="F:phosphatidylserine binding"/>
    <property type="evidence" value="ECO:0007669"/>
    <property type="project" value="TreeGrafter"/>
</dbReference>
<dbReference type="Gene3D" id="1.10.220.10">
    <property type="entry name" value="Annexin"/>
    <property type="match status" value="2"/>
</dbReference>
<dbReference type="GO" id="GO:0005737">
    <property type="term" value="C:cytoplasm"/>
    <property type="evidence" value="ECO:0007669"/>
    <property type="project" value="TreeGrafter"/>
</dbReference>
<dbReference type="VEuPathDB" id="GiardiaDB:QR46_2497"/>
<dbReference type="OrthoDB" id="10250877at2759"/>
<dbReference type="Proteomes" id="UP000070089">
    <property type="component" value="Unassembled WGS sequence"/>
</dbReference>
<dbReference type="PANTHER" id="PTHR10502:SF102">
    <property type="entry name" value="ANNEXIN B11"/>
    <property type="match status" value="1"/>
</dbReference>
<reference evidence="2 3" key="1">
    <citation type="journal article" date="2015" name="Mol. Biochem. Parasitol.">
        <title>Identification of polymorphic genes for use in assemblage B genotyping assays through comparative genomics of multiple assemblage B Giardia duodenalis isolates.</title>
        <authorList>
            <person name="Wielinga C."/>
            <person name="Thompson R.C."/>
            <person name="Monis P."/>
            <person name="Ryan U."/>
        </authorList>
    </citation>
    <scope>NUCLEOTIDE SEQUENCE [LARGE SCALE GENOMIC DNA]</scope>
    <source>
        <strain evidence="2 3">BAH15c1</strain>
    </source>
</reference>